<dbReference type="InterPro" id="IPR007197">
    <property type="entry name" value="rSAM"/>
</dbReference>
<proteinExistence type="inferred from homology"/>
<protein>
    <submittedName>
        <fullName evidence="3">Oxygen-independent coproporphyrinogen-III oxidase-like protein</fullName>
        <ecNumber evidence="3">1.3.99.-</ecNumber>
    </submittedName>
</protein>
<dbReference type="Pfam" id="PF06969">
    <property type="entry name" value="HemN_C"/>
    <property type="match status" value="1"/>
</dbReference>
<name>A0A644W1N5_9ZZZZ</name>
<comment type="similarity">
    <text evidence="1">Belongs to the anaerobic coproporphyrinogen-III oxidase family. HemW subfamily.</text>
</comment>
<dbReference type="AlphaFoldDB" id="A0A644W1N5"/>
<dbReference type="InterPro" id="IPR058240">
    <property type="entry name" value="rSAM_sf"/>
</dbReference>
<dbReference type="PANTHER" id="PTHR13932:SF5">
    <property type="entry name" value="RADICAL S-ADENOSYL METHIONINE DOMAIN-CONTAINING PROTEIN 1, MITOCHONDRIAL"/>
    <property type="match status" value="1"/>
</dbReference>
<dbReference type="SFLD" id="SFLDG01065">
    <property type="entry name" value="anaerobic_coproporphyrinogen-I"/>
    <property type="match status" value="1"/>
</dbReference>
<dbReference type="InterPro" id="IPR023404">
    <property type="entry name" value="rSAM_horseshoe"/>
</dbReference>
<dbReference type="InterPro" id="IPR034505">
    <property type="entry name" value="Coproporphyrinogen-III_oxidase"/>
</dbReference>
<dbReference type="SFLD" id="SFLDG01082">
    <property type="entry name" value="B12-binding_domain_containing"/>
    <property type="match status" value="1"/>
</dbReference>
<evidence type="ECO:0000259" key="2">
    <source>
        <dbReference type="PROSITE" id="PS51918"/>
    </source>
</evidence>
<reference evidence="3" key="1">
    <citation type="submission" date="2019-08" db="EMBL/GenBank/DDBJ databases">
        <authorList>
            <person name="Kucharzyk K."/>
            <person name="Murdoch R.W."/>
            <person name="Higgins S."/>
            <person name="Loffler F."/>
        </authorList>
    </citation>
    <scope>NUCLEOTIDE SEQUENCE</scope>
</reference>
<dbReference type="InterPro" id="IPR004559">
    <property type="entry name" value="HemW-like"/>
</dbReference>
<dbReference type="SMART" id="SM00729">
    <property type="entry name" value="Elp3"/>
    <property type="match status" value="1"/>
</dbReference>
<evidence type="ECO:0000256" key="1">
    <source>
        <dbReference type="ARBA" id="ARBA00006100"/>
    </source>
</evidence>
<comment type="caution">
    <text evidence="3">The sequence shown here is derived from an EMBL/GenBank/DDBJ whole genome shotgun (WGS) entry which is preliminary data.</text>
</comment>
<dbReference type="InterPro" id="IPR010723">
    <property type="entry name" value="HemN_C"/>
</dbReference>
<dbReference type="Gene3D" id="3.80.30.20">
    <property type="entry name" value="tm_1862 like domain"/>
    <property type="match status" value="1"/>
</dbReference>
<dbReference type="NCBIfam" id="TIGR00539">
    <property type="entry name" value="hemN_rel"/>
    <property type="match status" value="1"/>
</dbReference>
<sequence length="387" mass="43640">MLSFPSDGDLSLYLHIPFCTTCCSYCAFYSEPINENTAFLNAYVDRLEQEILAVASRVERFATIFIGGGNPGSLSAEQLRRLLVAAKAGLSDEVTVEMNPETFSEAFFDVFSEGLVTRLSMGIQSMDDATLNRLGRNARRCDNLRGINLAQKAHEAYGIELSFDLMVCLPGQTVDDAISDLKEVLTLSEADHISLYCLTVEEGTELAEQVGLGTTTVLDEDGQQDFLSRIWAELGRLHFDHYEVSNFCRNEKKSRHNMVYWKLDDYLGLGSSAASTIREGTVSRHYSQVQDLRDYASSPLFTGYEEEIVDSNQQMEEYLMMALRTNTGIDKQVFQARYCKDFDTLFLPVISTLDSSWFNDTKYLFVLTEYGFMVLDEILLRLALVIS</sequence>
<feature type="domain" description="Radical SAM core" evidence="2">
    <location>
        <begin position="4"/>
        <end position="233"/>
    </location>
</feature>
<dbReference type="Pfam" id="PF04055">
    <property type="entry name" value="Radical_SAM"/>
    <property type="match status" value="1"/>
</dbReference>
<dbReference type="InterPro" id="IPR006638">
    <property type="entry name" value="Elp3/MiaA/NifB-like_rSAM"/>
</dbReference>
<evidence type="ECO:0000313" key="3">
    <source>
        <dbReference type="EMBL" id="MPL97639.1"/>
    </source>
</evidence>
<dbReference type="EC" id="1.3.99.-" evidence="3"/>
<organism evidence="3">
    <name type="scientific">bioreactor metagenome</name>
    <dbReference type="NCBI Taxonomy" id="1076179"/>
    <lineage>
        <taxon>unclassified sequences</taxon>
        <taxon>metagenomes</taxon>
        <taxon>ecological metagenomes</taxon>
    </lineage>
</organism>
<dbReference type="PROSITE" id="PS51918">
    <property type="entry name" value="RADICAL_SAM"/>
    <property type="match status" value="1"/>
</dbReference>
<dbReference type="GO" id="GO:0051539">
    <property type="term" value="F:4 iron, 4 sulfur cluster binding"/>
    <property type="evidence" value="ECO:0007669"/>
    <property type="project" value="InterPro"/>
</dbReference>
<dbReference type="EMBL" id="VSSQ01000566">
    <property type="protein sequence ID" value="MPL97639.1"/>
    <property type="molecule type" value="Genomic_DNA"/>
</dbReference>
<dbReference type="PANTHER" id="PTHR13932">
    <property type="entry name" value="COPROPORPHYRINIGEN III OXIDASE"/>
    <property type="match status" value="1"/>
</dbReference>
<accession>A0A644W1N5</accession>
<dbReference type="SFLD" id="SFLDS00029">
    <property type="entry name" value="Radical_SAM"/>
    <property type="match status" value="1"/>
</dbReference>
<dbReference type="GO" id="GO:0004109">
    <property type="term" value="F:coproporphyrinogen oxidase activity"/>
    <property type="evidence" value="ECO:0007669"/>
    <property type="project" value="InterPro"/>
</dbReference>
<keyword evidence="3" id="KW-0560">Oxidoreductase</keyword>
<gene>
    <name evidence="3" type="primary">hemN_19</name>
    <name evidence="3" type="ORF">SDC9_43831</name>
</gene>
<dbReference type="SFLD" id="SFLDF00562">
    <property type="entry name" value="HemN-like__clustered_with_heat"/>
    <property type="match status" value="1"/>
</dbReference>
<dbReference type="SUPFAM" id="SSF102114">
    <property type="entry name" value="Radical SAM enzymes"/>
    <property type="match status" value="1"/>
</dbReference>
<dbReference type="GO" id="GO:0005737">
    <property type="term" value="C:cytoplasm"/>
    <property type="evidence" value="ECO:0007669"/>
    <property type="project" value="InterPro"/>
</dbReference>
<dbReference type="GO" id="GO:0006779">
    <property type="term" value="P:porphyrin-containing compound biosynthetic process"/>
    <property type="evidence" value="ECO:0007669"/>
    <property type="project" value="InterPro"/>
</dbReference>